<sequence>MASSSSSNIFQWDFTLLNHASFHSYSRGLFLLLIFFTILFFVIILSLYARWLCSHRLRRRVSAAAAGVSSSGLDRDSIDSLPIIILQTNSNGKGNKNKCNYIEESECSICLGVFEEIEKLKVLPECNHAYHSECVDKWLSSQSSCPLCRASLSPVIAPSNHA</sequence>
<keyword evidence="5" id="KW-1185">Reference proteome</keyword>
<keyword evidence="2" id="KW-0472">Membrane</keyword>
<keyword evidence="2" id="KW-1133">Transmembrane helix</keyword>
<dbReference type="InterPro" id="IPR001841">
    <property type="entry name" value="Znf_RING"/>
</dbReference>
<accession>A0A1R3K5Q7</accession>
<dbReference type="InterPro" id="IPR013083">
    <property type="entry name" value="Znf_RING/FYVE/PHD"/>
</dbReference>
<evidence type="ECO:0000259" key="3">
    <source>
        <dbReference type="PROSITE" id="PS50089"/>
    </source>
</evidence>
<protein>
    <submittedName>
        <fullName evidence="4">Zinc finger, RING-type</fullName>
    </submittedName>
</protein>
<dbReference type="PANTHER" id="PTHR45676:SF71">
    <property type="entry name" value="RING-TYPE DOMAIN-CONTAINING PROTEIN"/>
    <property type="match status" value="1"/>
</dbReference>
<dbReference type="SUPFAM" id="SSF57850">
    <property type="entry name" value="RING/U-box"/>
    <property type="match status" value="1"/>
</dbReference>
<dbReference type="GO" id="GO:0008270">
    <property type="term" value="F:zinc ion binding"/>
    <property type="evidence" value="ECO:0007669"/>
    <property type="project" value="UniProtKB-KW"/>
</dbReference>
<dbReference type="AlphaFoldDB" id="A0A1R3K5Q7"/>
<reference evidence="5" key="1">
    <citation type="submission" date="2013-09" db="EMBL/GenBank/DDBJ databases">
        <title>Corchorus olitorius genome sequencing.</title>
        <authorList>
            <person name="Alam M."/>
            <person name="Haque M.S."/>
            <person name="Islam M.S."/>
            <person name="Emdad E.M."/>
            <person name="Islam M.M."/>
            <person name="Ahmed B."/>
            <person name="Halim A."/>
            <person name="Hossen Q.M.M."/>
            <person name="Hossain M.Z."/>
            <person name="Ahmed R."/>
            <person name="Khan M.M."/>
            <person name="Islam R."/>
            <person name="Rashid M.M."/>
            <person name="Khan S.A."/>
            <person name="Rahman M.S."/>
            <person name="Alam M."/>
            <person name="Yahiya A.S."/>
            <person name="Khan M.S."/>
            <person name="Azam M.S."/>
            <person name="Haque T."/>
            <person name="Lashkar M.Z.H."/>
            <person name="Akhand A.I."/>
            <person name="Morshed G."/>
            <person name="Roy S."/>
            <person name="Uddin K.S."/>
            <person name="Rabeya T."/>
            <person name="Hossain A.S."/>
            <person name="Chowdhury A."/>
            <person name="Snigdha A.R."/>
            <person name="Mortoza M.S."/>
            <person name="Matin S.A."/>
            <person name="Hoque S.M.E."/>
            <person name="Islam M.K."/>
            <person name="Roy D.K."/>
            <person name="Haider R."/>
            <person name="Moosa M.M."/>
            <person name="Elias S.M."/>
            <person name="Hasan A.M."/>
            <person name="Jahan S."/>
            <person name="Shafiuddin M."/>
            <person name="Mahmood N."/>
            <person name="Shommy N.S."/>
        </authorList>
    </citation>
    <scope>NUCLEOTIDE SEQUENCE [LARGE SCALE GENOMIC DNA]</scope>
    <source>
        <strain evidence="5">cv. O-4</strain>
    </source>
</reference>
<dbReference type="Gene3D" id="3.30.40.10">
    <property type="entry name" value="Zinc/RING finger domain, C3HC4 (zinc finger)"/>
    <property type="match status" value="1"/>
</dbReference>
<organism evidence="4 5">
    <name type="scientific">Corchorus olitorius</name>
    <dbReference type="NCBI Taxonomy" id="93759"/>
    <lineage>
        <taxon>Eukaryota</taxon>
        <taxon>Viridiplantae</taxon>
        <taxon>Streptophyta</taxon>
        <taxon>Embryophyta</taxon>
        <taxon>Tracheophyta</taxon>
        <taxon>Spermatophyta</taxon>
        <taxon>Magnoliopsida</taxon>
        <taxon>eudicotyledons</taxon>
        <taxon>Gunneridae</taxon>
        <taxon>Pentapetalae</taxon>
        <taxon>rosids</taxon>
        <taxon>malvids</taxon>
        <taxon>Malvales</taxon>
        <taxon>Malvaceae</taxon>
        <taxon>Grewioideae</taxon>
        <taxon>Apeibeae</taxon>
        <taxon>Corchorus</taxon>
    </lineage>
</organism>
<dbReference type="SMART" id="SM00184">
    <property type="entry name" value="RING"/>
    <property type="match status" value="1"/>
</dbReference>
<keyword evidence="1" id="KW-0862">Zinc</keyword>
<dbReference type="EMBL" id="AWUE01014636">
    <property type="protein sequence ID" value="OMP02432.1"/>
    <property type="molecule type" value="Genomic_DNA"/>
</dbReference>
<evidence type="ECO:0000313" key="4">
    <source>
        <dbReference type="EMBL" id="OMP02432.1"/>
    </source>
</evidence>
<proteinExistence type="predicted"/>
<evidence type="ECO:0000256" key="2">
    <source>
        <dbReference type="SAM" id="Phobius"/>
    </source>
</evidence>
<evidence type="ECO:0000313" key="5">
    <source>
        <dbReference type="Proteomes" id="UP000187203"/>
    </source>
</evidence>
<dbReference type="Pfam" id="PF13639">
    <property type="entry name" value="zf-RING_2"/>
    <property type="match status" value="1"/>
</dbReference>
<dbReference type="Proteomes" id="UP000187203">
    <property type="component" value="Unassembled WGS sequence"/>
</dbReference>
<feature type="transmembrane region" description="Helical" evidence="2">
    <location>
        <begin position="29"/>
        <end position="49"/>
    </location>
</feature>
<feature type="domain" description="RING-type" evidence="3">
    <location>
        <begin position="107"/>
        <end position="149"/>
    </location>
</feature>
<evidence type="ECO:0000256" key="1">
    <source>
        <dbReference type="PROSITE-ProRule" id="PRU00175"/>
    </source>
</evidence>
<dbReference type="GO" id="GO:0016567">
    <property type="term" value="P:protein ubiquitination"/>
    <property type="evidence" value="ECO:0007669"/>
    <property type="project" value="UniProtKB-UniPathway"/>
</dbReference>
<dbReference type="PROSITE" id="PS50089">
    <property type="entry name" value="ZF_RING_2"/>
    <property type="match status" value="1"/>
</dbReference>
<name>A0A1R3K5Q7_9ROSI</name>
<dbReference type="OrthoDB" id="8062037at2759"/>
<dbReference type="UniPathway" id="UPA00143"/>
<keyword evidence="1" id="KW-0479">Metal-binding</keyword>
<gene>
    <name evidence="4" type="ORF">COLO4_11090</name>
</gene>
<dbReference type="PANTHER" id="PTHR45676">
    <property type="entry name" value="RING-H2 FINGER PROTEIN ATL51-RELATED"/>
    <property type="match status" value="1"/>
</dbReference>
<keyword evidence="1" id="KW-0863">Zinc-finger</keyword>
<dbReference type="STRING" id="93759.A0A1R3K5Q7"/>
<comment type="caution">
    <text evidence="4">The sequence shown here is derived from an EMBL/GenBank/DDBJ whole genome shotgun (WGS) entry which is preliminary data.</text>
</comment>
<keyword evidence="2" id="KW-0812">Transmembrane</keyword>